<comment type="caution">
    <text evidence="4">The sequence shown here is derived from an EMBL/GenBank/DDBJ whole genome shotgun (WGS) entry which is preliminary data.</text>
</comment>
<dbReference type="Proteomes" id="UP001197770">
    <property type="component" value="Unassembled WGS sequence"/>
</dbReference>
<keyword evidence="1" id="KW-0808">Transferase</keyword>
<proteinExistence type="predicted"/>
<evidence type="ECO:0000259" key="2">
    <source>
        <dbReference type="Pfam" id="PF00535"/>
    </source>
</evidence>
<accession>A0ABS8GXC1</accession>
<protein>
    <submittedName>
        <fullName evidence="4">Glycosyltransferase family 2 protein</fullName>
    </submittedName>
</protein>
<feature type="domain" description="Galactosyltransferase C-terminal" evidence="3">
    <location>
        <begin position="152"/>
        <end position="205"/>
    </location>
</feature>
<dbReference type="SUPFAM" id="SSF53448">
    <property type="entry name" value="Nucleotide-diphospho-sugar transferases"/>
    <property type="match status" value="1"/>
</dbReference>
<dbReference type="InterPro" id="IPR001173">
    <property type="entry name" value="Glyco_trans_2-like"/>
</dbReference>
<dbReference type="Gene3D" id="3.90.550.10">
    <property type="entry name" value="Spore Coat Polysaccharide Biosynthesis Protein SpsA, Chain A"/>
    <property type="match status" value="1"/>
</dbReference>
<dbReference type="Pfam" id="PF00535">
    <property type="entry name" value="Glycos_transf_2"/>
    <property type="match status" value="1"/>
</dbReference>
<dbReference type="InterPro" id="IPR029044">
    <property type="entry name" value="Nucleotide-diphossugar_trans"/>
</dbReference>
<dbReference type="InterPro" id="IPR050834">
    <property type="entry name" value="Glycosyltransf_2"/>
</dbReference>
<sequence>MSESGSISVSIIITYYNSSEFIQKALEFSEKQRGVSKEIIVVDDGSDDYHKRELKQHLNRIDVLLTQENRGQGSARNLGIANARGKYILNWDSDDYFEPEFSEIALEKFAVDPSVKIVTCHALRTSDYINGEIIKPLGGCYKNFLFDNAALGSAMFKREDWERVDGYDEAQSVRGFEDWDFYLRILYPAGLAVVIPKPLFTYYRHQNSTTSKLSNFRMDKRQYIYTKNSEIYKNHYAELISDVFRRLKKEEFEKNKNKQRLEYRLGDLLLKPLRILKRLLN</sequence>
<dbReference type="PANTHER" id="PTHR43685:SF2">
    <property type="entry name" value="GLYCOSYLTRANSFERASE 2-LIKE DOMAIN-CONTAINING PROTEIN"/>
    <property type="match status" value="1"/>
</dbReference>
<organism evidence="4 5">
    <name type="scientific">Leeuwenhoekiella parthenopeia</name>
    <dbReference type="NCBI Taxonomy" id="2890320"/>
    <lineage>
        <taxon>Bacteria</taxon>
        <taxon>Pseudomonadati</taxon>
        <taxon>Bacteroidota</taxon>
        <taxon>Flavobacteriia</taxon>
        <taxon>Flavobacteriales</taxon>
        <taxon>Flavobacteriaceae</taxon>
        <taxon>Leeuwenhoekiella</taxon>
    </lineage>
</organism>
<dbReference type="CDD" id="cd00761">
    <property type="entry name" value="Glyco_tranf_GTA_type"/>
    <property type="match status" value="1"/>
</dbReference>
<evidence type="ECO:0000256" key="1">
    <source>
        <dbReference type="ARBA" id="ARBA00022679"/>
    </source>
</evidence>
<dbReference type="PANTHER" id="PTHR43685">
    <property type="entry name" value="GLYCOSYLTRANSFERASE"/>
    <property type="match status" value="1"/>
</dbReference>
<evidence type="ECO:0000313" key="5">
    <source>
        <dbReference type="Proteomes" id="UP001197770"/>
    </source>
</evidence>
<keyword evidence="5" id="KW-1185">Reference proteome</keyword>
<evidence type="ECO:0000313" key="4">
    <source>
        <dbReference type="EMBL" id="MCC4214656.1"/>
    </source>
</evidence>
<dbReference type="RefSeq" id="WP_228231713.1">
    <property type="nucleotide sequence ID" value="NZ_JAJGMW010000036.1"/>
</dbReference>
<dbReference type="Pfam" id="PF02709">
    <property type="entry name" value="Glyco_transf_7C"/>
    <property type="match status" value="1"/>
</dbReference>
<name>A0ABS8GXC1_9FLAO</name>
<reference evidence="4 5" key="1">
    <citation type="submission" date="2021-11" db="EMBL/GenBank/DDBJ databases">
        <title>Seasonal and diel survey of microbial diversity of the Tyrrhenian coast.</title>
        <authorList>
            <person name="Gattoni G."/>
            <person name="Corral P."/>
        </authorList>
    </citation>
    <scope>NUCLEOTIDE SEQUENCE [LARGE SCALE GENOMIC DNA]</scope>
    <source>
        <strain evidence="4 5">Mr9</strain>
    </source>
</reference>
<gene>
    <name evidence="4" type="ORF">LLW17_18175</name>
</gene>
<feature type="domain" description="Glycosyltransferase 2-like" evidence="2">
    <location>
        <begin position="10"/>
        <end position="114"/>
    </location>
</feature>
<evidence type="ECO:0000259" key="3">
    <source>
        <dbReference type="Pfam" id="PF02709"/>
    </source>
</evidence>
<dbReference type="EMBL" id="JAJGMW010000036">
    <property type="protein sequence ID" value="MCC4214656.1"/>
    <property type="molecule type" value="Genomic_DNA"/>
</dbReference>
<dbReference type="InterPro" id="IPR027791">
    <property type="entry name" value="Galactosyl_T_C"/>
</dbReference>